<feature type="compositionally biased region" description="Pro residues" evidence="2">
    <location>
        <begin position="295"/>
        <end position="304"/>
    </location>
</feature>
<feature type="compositionally biased region" description="Low complexity" evidence="2">
    <location>
        <begin position="782"/>
        <end position="798"/>
    </location>
</feature>
<feature type="compositionally biased region" description="Low complexity" evidence="2">
    <location>
        <begin position="204"/>
        <end position="214"/>
    </location>
</feature>
<feature type="region of interest" description="Disordered" evidence="2">
    <location>
        <begin position="352"/>
        <end position="419"/>
    </location>
</feature>
<protein>
    <recommendedName>
        <fullName evidence="3">Septin-type G domain-containing protein</fullName>
    </recommendedName>
</protein>
<keyword evidence="1" id="KW-0342">GTP-binding</keyword>
<evidence type="ECO:0000256" key="2">
    <source>
        <dbReference type="SAM" id="MobiDB-lite"/>
    </source>
</evidence>
<evidence type="ECO:0000313" key="4">
    <source>
        <dbReference type="EMBL" id="RMX78508.1"/>
    </source>
</evidence>
<feature type="region of interest" description="Disordered" evidence="2">
    <location>
        <begin position="74"/>
        <end position="336"/>
    </location>
</feature>
<feature type="compositionally biased region" description="Polar residues" evidence="2">
    <location>
        <begin position="391"/>
        <end position="404"/>
    </location>
</feature>
<dbReference type="AlphaFoldDB" id="A0A3M6WJ96"/>
<dbReference type="Pfam" id="PF00735">
    <property type="entry name" value="Septin"/>
    <property type="match status" value="1"/>
</dbReference>
<feature type="compositionally biased region" description="Low complexity" evidence="2">
    <location>
        <begin position="95"/>
        <end position="108"/>
    </location>
</feature>
<keyword evidence="1" id="KW-0547">Nucleotide-binding</keyword>
<name>A0A3M6WJ96_HORWE</name>
<evidence type="ECO:0000313" key="5">
    <source>
        <dbReference type="Proteomes" id="UP000281245"/>
    </source>
</evidence>
<dbReference type="Gene3D" id="3.40.50.300">
    <property type="entry name" value="P-loop containing nucleotide triphosphate hydrolases"/>
    <property type="match status" value="1"/>
</dbReference>
<feature type="compositionally biased region" description="Basic and acidic residues" evidence="2">
    <location>
        <begin position="233"/>
        <end position="243"/>
    </location>
</feature>
<feature type="compositionally biased region" description="Pro residues" evidence="2">
    <location>
        <begin position="175"/>
        <end position="192"/>
    </location>
</feature>
<feature type="domain" description="Septin-type G" evidence="3">
    <location>
        <begin position="366"/>
        <end position="748"/>
    </location>
</feature>
<dbReference type="OrthoDB" id="5337438at2759"/>
<accession>A0A3M6WJ96</accession>
<reference evidence="4 5" key="1">
    <citation type="journal article" date="2018" name="BMC Genomics">
        <title>Genomic evidence for intraspecific hybridization in a clonal and extremely halotolerant yeast.</title>
        <authorList>
            <person name="Gostincar C."/>
            <person name="Stajich J.E."/>
            <person name="Zupancic J."/>
            <person name="Zalar P."/>
            <person name="Gunde-Cimerman N."/>
        </authorList>
    </citation>
    <scope>NUCLEOTIDE SEQUENCE [LARGE SCALE GENOMIC DNA]</scope>
    <source>
        <strain evidence="4 5">EXF-6656</strain>
    </source>
</reference>
<dbReference type="EMBL" id="QWIJ01000818">
    <property type="protein sequence ID" value="RMX78508.1"/>
    <property type="molecule type" value="Genomic_DNA"/>
</dbReference>
<dbReference type="Proteomes" id="UP000281245">
    <property type="component" value="Unassembled WGS sequence"/>
</dbReference>
<feature type="compositionally biased region" description="Polar residues" evidence="2">
    <location>
        <begin position="646"/>
        <end position="657"/>
    </location>
</feature>
<feature type="compositionally biased region" description="Low complexity" evidence="2">
    <location>
        <begin position="313"/>
        <end position="335"/>
    </location>
</feature>
<dbReference type="GO" id="GO:0005525">
    <property type="term" value="F:GTP binding"/>
    <property type="evidence" value="ECO:0007669"/>
    <property type="project" value="UniProtKB-KW"/>
</dbReference>
<sequence length="865" mass="93712">MEQATTSIIIKQSNSQLEVVRIGFVRVPVPWSRSRSSVGPASARFGRGPVPFTRFRAAFAAAALDMAAAGITQADRLPPPEDFDYSKSHRPVPVPTATPAASHAPASSIQQHHPSPAAVDHSLPGRPSTSGGSEGRRRGSFSRHFRIGSREDGAPPLPELPKTRIAQVTNHAAVGPPPDRPLPQPHAQPQPLPQHKQRPSVDTPQQQQPQQDQQQHSRAFSFGSGMLRKSSRMRKEEQERQAREAAAAKAVPRQPPHLPSFHHLPTLASFGGEDARPDSVAIFNHSQYPQSHEPPSQPAAPRPAPANFSRPGNNNNTTTATTNMPSSSTFHSSSSPAYAYRPGNAFAQQAAIGQATSSPSNPPGSTNGEYVIDPTQPTHTGPETMAHRSRNSYTSPSAPVNVSSPRRIRRRKDPTPFNNEQQYNFALEGDSHVHHAKSSFTSHYLETEVEGERMGLTLWDSAGLEKHIIDLQTREMVAFVESKFEETFVEEQKVMRSPGARDTHIHCVFLVLDPVRLDSTVAMAGPNHSGKALLPSLGGLDDELDLPVLRALWGKTTVIPIIGKADTLTIGHMGFLKRAVWESVKEANLDPLEALDLEGDDDEFEDDSDDDISEPRTNGHSTRDDTDDTDTESSSNEGSAPLPKSARNSHNRQSSIAATVTSTAGSELPYLPMSVLSPDLYDLPPYVKPSKTTKIGRRFPWGFADPYNPEHCDFERLRDTIFADLRSDLRDLSRTRWYENWRTSRLKNIPGSRQRVRGGVTPIAAVPREGMTSPTTTRRDVSSGSKKGGAHAAAGAHAVPRSVSSGTTPSQQIGMAISSSPPTARKSSTVGSTGVPSAEWSANGGGNPASGAHHGGTYRSVESYQ</sequence>
<dbReference type="PROSITE" id="PS51719">
    <property type="entry name" value="G_SEPTIN"/>
    <property type="match status" value="1"/>
</dbReference>
<comment type="similarity">
    <text evidence="1">Belongs to the TRAFAC class TrmE-Era-EngA-EngB-Septin-like GTPase superfamily. Septin GTPase family.</text>
</comment>
<feature type="region of interest" description="Disordered" evidence="2">
    <location>
        <begin position="766"/>
        <end position="865"/>
    </location>
</feature>
<evidence type="ECO:0000256" key="1">
    <source>
        <dbReference type="RuleBase" id="RU004560"/>
    </source>
</evidence>
<dbReference type="PANTHER" id="PTHR18884">
    <property type="entry name" value="SEPTIN"/>
    <property type="match status" value="1"/>
</dbReference>
<gene>
    <name evidence="4" type="ORF">D0869_09028</name>
</gene>
<feature type="region of interest" description="Disordered" evidence="2">
    <location>
        <begin position="593"/>
        <end position="657"/>
    </location>
</feature>
<organism evidence="4 5">
    <name type="scientific">Hortaea werneckii</name>
    <name type="common">Black yeast</name>
    <name type="synonym">Cladosporium werneckii</name>
    <dbReference type="NCBI Taxonomy" id="91943"/>
    <lineage>
        <taxon>Eukaryota</taxon>
        <taxon>Fungi</taxon>
        <taxon>Dikarya</taxon>
        <taxon>Ascomycota</taxon>
        <taxon>Pezizomycotina</taxon>
        <taxon>Dothideomycetes</taxon>
        <taxon>Dothideomycetidae</taxon>
        <taxon>Mycosphaerellales</taxon>
        <taxon>Teratosphaeriaceae</taxon>
        <taxon>Hortaea</taxon>
    </lineage>
</organism>
<dbReference type="InterPro" id="IPR030379">
    <property type="entry name" value="G_SEPTIN_dom"/>
</dbReference>
<feature type="compositionally biased region" description="Low complexity" evidence="2">
    <location>
        <begin position="356"/>
        <end position="368"/>
    </location>
</feature>
<feature type="compositionally biased region" description="Basic residues" evidence="2">
    <location>
        <begin position="138"/>
        <end position="147"/>
    </location>
</feature>
<evidence type="ECO:0000259" key="3">
    <source>
        <dbReference type="PROSITE" id="PS51719"/>
    </source>
</evidence>
<feature type="compositionally biased region" description="Polar residues" evidence="2">
    <location>
        <begin position="802"/>
        <end position="835"/>
    </location>
</feature>
<proteinExistence type="inferred from homology"/>
<dbReference type="InterPro" id="IPR027417">
    <property type="entry name" value="P-loop_NTPase"/>
</dbReference>
<feature type="compositionally biased region" description="Acidic residues" evidence="2">
    <location>
        <begin position="593"/>
        <end position="612"/>
    </location>
</feature>
<comment type="caution">
    <text evidence="4">The sequence shown here is derived from an EMBL/GenBank/DDBJ whole genome shotgun (WGS) entry which is preliminary data.</text>
</comment>